<evidence type="ECO:0000259" key="1">
    <source>
        <dbReference type="SMART" id="SM00471"/>
    </source>
</evidence>
<evidence type="ECO:0000313" key="2">
    <source>
        <dbReference type="EMBL" id="ORJ19774.1"/>
    </source>
</evidence>
<accession>A0ABX3TXE2</accession>
<organism evidence="2 3">
    <name type="scientific">Rouxiella silvae</name>
    <dbReference type="NCBI Taxonomy" id="1646373"/>
    <lineage>
        <taxon>Bacteria</taxon>
        <taxon>Pseudomonadati</taxon>
        <taxon>Pseudomonadota</taxon>
        <taxon>Gammaproteobacteria</taxon>
        <taxon>Enterobacterales</taxon>
        <taxon>Yersiniaceae</taxon>
        <taxon>Rouxiella</taxon>
    </lineage>
</organism>
<dbReference type="Gene3D" id="1.10.3210.10">
    <property type="entry name" value="Hypothetical protein af1432"/>
    <property type="match status" value="1"/>
</dbReference>
<protein>
    <submittedName>
        <fullName evidence="2">GTP pyrophosphokinase</fullName>
    </submittedName>
</protein>
<dbReference type="PANTHER" id="PTHR46246">
    <property type="entry name" value="GUANOSINE-3',5'-BIS(DIPHOSPHATE) 3'-PYROPHOSPHOHYDROLASE MESH1"/>
    <property type="match status" value="1"/>
</dbReference>
<reference evidence="2 3" key="1">
    <citation type="journal article" date="2017" name="Int. J. Syst. Evol. Microbiol.">
        <title>Rouxiella badensis sp. nov. and Rouxiella silvae sp. nov. isolated from peat bog soil in Germany and emendation of the genus description.</title>
        <authorList>
            <person name="Le Fleche-Mateos A."/>
            <person name="Kugler J.H."/>
            <person name="Hansen S.H."/>
            <person name="Syldatk C."/>
            <person name="Hausmann R."/>
            <person name="Lomprez F."/>
            <person name="Vandenbogaert M."/>
            <person name="Manuguerra J.C."/>
            <person name="Grimont P.A."/>
        </authorList>
    </citation>
    <scope>NUCLEOTIDE SEQUENCE [LARGE SCALE GENOMIC DNA]</scope>
    <source>
        <strain evidence="2 3">213</strain>
    </source>
</reference>
<dbReference type="RefSeq" id="WP_084983937.1">
    <property type="nucleotide sequence ID" value="NZ_CBCSCF010000009.1"/>
</dbReference>
<feature type="domain" description="HD/PDEase" evidence="1">
    <location>
        <begin position="26"/>
        <end position="135"/>
    </location>
</feature>
<comment type="caution">
    <text evidence="2">The sequence shown here is derived from an EMBL/GenBank/DDBJ whole genome shotgun (WGS) entry which is preliminary data.</text>
</comment>
<dbReference type="SMART" id="SM00471">
    <property type="entry name" value="HDc"/>
    <property type="match status" value="1"/>
</dbReference>
<dbReference type="SUPFAM" id="SSF109604">
    <property type="entry name" value="HD-domain/PDEase-like"/>
    <property type="match status" value="1"/>
</dbReference>
<dbReference type="InterPro" id="IPR003607">
    <property type="entry name" value="HD/PDEase_dom"/>
</dbReference>
<dbReference type="Proteomes" id="UP000192722">
    <property type="component" value="Unassembled WGS sequence"/>
</dbReference>
<proteinExistence type="predicted"/>
<dbReference type="PANTHER" id="PTHR46246:SF1">
    <property type="entry name" value="GUANOSINE-3',5'-BIS(DIPHOSPHATE) 3'-PYROPHOSPHOHYDROLASE MESH1"/>
    <property type="match status" value="1"/>
</dbReference>
<gene>
    <name evidence="2" type="ORF">BS639_18235</name>
</gene>
<dbReference type="Pfam" id="PF13328">
    <property type="entry name" value="HD_4"/>
    <property type="match status" value="1"/>
</dbReference>
<evidence type="ECO:0000313" key="3">
    <source>
        <dbReference type="Proteomes" id="UP000192722"/>
    </source>
</evidence>
<name>A0ABX3TXE2_9GAMM</name>
<dbReference type="InterPro" id="IPR052194">
    <property type="entry name" value="MESH1"/>
</dbReference>
<dbReference type="EMBL" id="MRWD01000049">
    <property type="protein sequence ID" value="ORJ19774.1"/>
    <property type="molecule type" value="Genomic_DNA"/>
</dbReference>
<sequence length="196" mass="21999">MTSLVDKARRYASKAHASINQRRKYTNDPYIVHPEAVANIVASVPHTQVMLAAAWLHDTVEDTQSTLDDIARHFGNEVAELVAMLTNVSGNVQGNRIQRKNLDRQHTAKACASAKTIKLADLIDNLRSLVTHDPDFAKTYLVEKRLLLAVLKEGDATLWQQAEYIINDSLQRLHQPPYNVPGSWFHGTEQMYLAGD</sequence>
<keyword evidence="3" id="KW-1185">Reference proteome</keyword>